<dbReference type="GO" id="GO:0003677">
    <property type="term" value="F:DNA binding"/>
    <property type="evidence" value="ECO:0007669"/>
    <property type="project" value="InterPro"/>
</dbReference>
<accession>A0A892ZMK2</accession>
<dbReference type="EMBL" id="CP069798">
    <property type="protein sequence ID" value="QRQ82089.1"/>
    <property type="molecule type" value="Genomic_DNA"/>
</dbReference>
<proteinExistence type="predicted"/>
<dbReference type="AlphaFoldDB" id="A0A892ZMK2"/>
<reference evidence="1" key="1">
    <citation type="submission" date="2021-02" db="EMBL/GenBank/DDBJ databases">
        <title>Neisseriaceae sp. 26B isolated from the cloaca of a Common Toad-headed Turtle (Mesoclemmys nasuta).</title>
        <authorList>
            <person name="Spergser J."/>
            <person name="Busse H.-J."/>
        </authorList>
    </citation>
    <scope>NUCLEOTIDE SEQUENCE</scope>
    <source>
        <strain evidence="1">26B</strain>
    </source>
</reference>
<organism evidence="1 2">
    <name type="scientific">Paralysiella testudinis</name>
    <dbReference type="NCBI Taxonomy" id="2809020"/>
    <lineage>
        <taxon>Bacteria</taxon>
        <taxon>Pseudomonadati</taxon>
        <taxon>Pseudomonadota</taxon>
        <taxon>Betaproteobacteria</taxon>
        <taxon>Neisseriales</taxon>
        <taxon>Neisseriaceae</taxon>
        <taxon>Paralysiella</taxon>
    </lineage>
</organism>
<keyword evidence="2" id="KW-1185">Reference proteome</keyword>
<dbReference type="KEGG" id="ptes:JQU52_01195"/>
<name>A0A892ZMK2_9NEIS</name>
<protein>
    <submittedName>
        <fullName evidence="1">Transcriptional regulator</fullName>
    </submittedName>
</protein>
<dbReference type="RefSeq" id="WP_230339383.1">
    <property type="nucleotide sequence ID" value="NZ_CP069798.1"/>
</dbReference>
<evidence type="ECO:0000313" key="1">
    <source>
        <dbReference type="EMBL" id="QRQ82089.1"/>
    </source>
</evidence>
<sequence length="129" mass="14810">MKFVDFLYRVKQELDFKYDKDVAAFLGLDEKAFSARKRRDSIPEKDLRAALARHPEIKADVDYILTGGRGFADKSTNSPMISTLQELTDEEEKLIAYFREATAKDKEMIMYIARRAEKKADPIEIGKVG</sequence>
<evidence type="ECO:0000313" key="2">
    <source>
        <dbReference type="Proteomes" id="UP000653156"/>
    </source>
</evidence>
<gene>
    <name evidence="1" type="ORF">JQU52_01195</name>
</gene>
<dbReference type="Gene3D" id="1.10.260.40">
    <property type="entry name" value="lambda repressor-like DNA-binding domains"/>
    <property type="match status" value="1"/>
</dbReference>
<dbReference type="Proteomes" id="UP000653156">
    <property type="component" value="Chromosome"/>
</dbReference>
<dbReference type="InterPro" id="IPR010982">
    <property type="entry name" value="Lambda_DNA-bd_dom_sf"/>
</dbReference>